<dbReference type="SUPFAM" id="SSF57701">
    <property type="entry name" value="Zn2/Cys6 DNA-binding domain"/>
    <property type="match status" value="1"/>
</dbReference>
<keyword evidence="1" id="KW-0539">Nucleus</keyword>
<proteinExistence type="predicted"/>
<protein>
    <submittedName>
        <fullName evidence="3">CIC11C00000000362</fullName>
    </submittedName>
</protein>
<dbReference type="PROSITE" id="PS00463">
    <property type="entry name" value="ZN2_CY6_FUNGAL_1"/>
    <property type="match status" value="1"/>
</dbReference>
<dbReference type="OrthoDB" id="3598904at2759"/>
<dbReference type="Proteomes" id="UP000182334">
    <property type="component" value="Chromosome I"/>
</dbReference>
<dbReference type="PANTHER" id="PTHR37534:SF46">
    <property type="entry name" value="ZN(II)2CYS6 TRANSCRIPTION FACTOR (EUROFUNG)"/>
    <property type="match status" value="1"/>
</dbReference>
<accession>A0A1L0B819</accession>
<feature type="domain" description="Zn(2)-C6 fungal-type" evidence="2">
    <location>
        <begin position="40"/>
        <end position="72"/>
    </location>
</feature>
<dbReference type="CDD" id="cd00067">
    <property type="entry name" value="GAL4"/>
    <property type="match status" value="1"/>
</dbReference>
<reference evidence="3 4" key="1">
    <citation type="submission" date="2016-10" db="EMBL/GenBank/DDBJ databases">
        <authorList>
            <person name="de Groot N.N."/>
        </authorList>
    </citation>
    <scope>NUCLEOTIDE SEQUENCE [LARGE SCALE GENOMIC DNA]</scope>
    <source>
        <strain evidence="3 4">CBS 141442</strain>
    </source>
</reference>
<sequence>MTVINYKSYQQVLDLASESKRTTKASKTTAGAPKKRTKSGCLTCRRRKKKCDEEKVGGKCQACIRNFLDCCWPGEVAAEQPETETLEAESCVKVEKVEIKSKGASAYPSPVLSPQAEAVDDCKDIKPLELGTTFKNTSSKVTKPKVTKPRKARKGQAQFIVTSFDHDRALCQVKV</sequence>
<dbReference type="GO" id="GO:0000981">
    <property type="term" value="F:DNA-binding transcription factor activity, RNA polymerase II-specific"/>
    <property type="evidence" value="ECO:0007669"/>
    <property type="project" value="InterPro"/>
</dbReference>
<dbReference type="PROSITE" id="PS50048">
    <property type="entry name" value="ZN2_CY6_FUNGAL_2"/>
    <property type="match status" value="1"/>
</dbReference>
<dbReference type="InterPro" id="IPR001138">
    <property type="entry name" value="Zn2Cys6_DnaBD"/>
</dbReference>
<evidence type="ECO:0000259" key="2">
    <source>
        <dbReference type="PROSITE" id="PS50048"/>
    </source>
</evidence>
<keyword evidence="4" id="KW-1185">Reference proteome</keyword>
<dbReference type="GO" id="GO:0008270">
    <property type="term" value="F:zinc ion binding"/>
    <property type="evidence" value="ECO:0007669"/>
    <property type="project" value="InterPro"/>
</dbReference>
<dbReference type="Gene3D" id="4.10.240.10">
    <property type="entry name" value="Zn(2)-C6 fungal-type DNA-binding domain"/>
    <property type="match status" value="1"/>
</dbReference>
<dbReference type="SMART" id="SM00066">
    <property type="entry name" value="GAL4"/>
    <property type="match status" value="1"/>
</dbReference>
<dbReference type="PANTHER" id="PTHR37534">
    <property type="entry name" value="TRANSCRIPTIONAL ACTIVATOR PROTEIN UGA3"/>
    <property type="match status" value="1"/>
</dbReference>
<dbReference type="STRING" id="45354.A0A1L0B819"/>
<dbReference type="AlphaFoldDB" id="A0A1L0B819"/>
<dbReference type="InterPro" id="IPR036864">
    <property type="entry name" value="Zn2-C6_fun-type_DNA-bd_sf"/>
</dbReference>
<name>A0A1L0B819_9ASCO</name>
<evidence type="ECO:0000313" key="4">
    <source>
        <dbReference type="Proteomes" id="UP000182334"/>
    </source>
</evidence>
<evidence type="ECO:0000256" key="1">
    <source>
        <dbReference type="ARBA" id="ARBA00023242"/>
    </source>
</evidence>
<dbReference type="EMBL" id="LT635756">
    <property type="protein sequence ID" value="SGZ47090.1"/>
    <property type="molecule type" value="Genomic_DNA"/>
</dbReference>
<evidence type="ECO:0000313" key="3">
    <source>
        <dbReference type="EMBL" id="SGZ47090.1"/>
    </source>
</evidence>
<organism evidence="3 4">
    <name type="scientific">Sungouiella intermedia</name>
    <dbReference type="NCBI Taxonomy" id="45354"/>
    <lineage>
        <taxon>Eukaryota</taxon>
        <taxon>Fungi</taxon>
        <taxon>Dikarya</taxon>
        <taxon>Ascomycota</taxon>
        <taxon>Saccharomycotina</taxon>
        <taxon>Pichiomycetes</taxon>
        <taxon>Metschnikowiaceae</taxon>
        <taxon>Sungouiella</taxon>
    </lineage>
</organism>
<gene>
    <name evidence="3" type="ORF">SAMEA4029010_CIC11G00000000362</name>
</gene>